<sequence length="279" mass="30529">MQYTQQWKKSALALLLTPLLITSAFADENKGEEVQEKEQVESKLSGSVSLAYDTNIYNKDDYRAVRNISWGGSLSYRFNQDYRAYLSSGGYRALENETGTFANDTVIGLSRSGLFTFGETGSIGMSGQFTIPTSETSKNDELNTAFRLAIPVSFKALGIDFSIAPRLRKNFHEYKTAGGKSLTEWTYSLSTGASYKFEKLVIGISALGGNSQSYQGTRRDSFNYGGSIYGSYQATDSIGISLTGATSGFYADAEQGTLGNIDLFDADRASYIAEITYSF</sequence>
<evidence type="ECO:0000256" key="1">
    <source>
        <dbReference type="SAM" id="SignalP"/>
    </source>
</evidence>
<evidence type="ECO:0000313" key="2">
    <source>
        <dbReference type="EMBL" id="MFA0569826.1"/>
    </source>
</evidence>
<feature type="chain" id="PRO_5047144419" description="Transporter" evidence="1">
    <location>
        <begin position="27"/>
        <end position="279"/>
    </location>
</feature>
<feature type="signal peptide" evidence="1">
    <location>
        <begin position="1"/>
        <end position="26"/>
    </location>
</feature>
<reference evidence="2 3" key="1">
    <citation type="journal article" date="2024" name="ISME J.">
        <title>Tailless and filamentous prophages are predominant in marine Vibrio.</title>
        <authorList>
            <person name="Steensen K."/>
            <person name="Seneca J."/>
            <person name="Bartlau N."/>
            <person name="Yu X.A."/>
            <person name="Hussain F.A."/>
            <person name="Polz M.F."/>
        </authorList>
    </citation>
    <scope>NUCLEOTIDE SEQUENCE [LARGE SCALE GENOMIC DNA]</scope>
    <source>
        <strain evidence="2 3">10N.222.51.A1</strain>
    </source>
</reference>
<keyword evidence="1" id="KW-0732">Signal</keyword>
<evidence type="ECO:0000313" key="3">
    <source>
        <dbReference type="Proteomes" id="UP001570417"/>
    </source>
</evidence>
<evidence type="ECO:0008006" key="4">
    <source>
        <dbReference type="Google" id="ProtNLM"/>
    </source>
</evidence>
<keyword evidence="3" id="KW-1185">Reference proteome</keyword>
<comment type="caution">
    <text evidence="2">The sequence shown here is derived from an EMBL/GenBank/DDBJ whole genome shotgun (WGS) entry which is preliminary data.</text>
</comment>
<name>A0ABV4NEP0_9VIBR</name>
<organism evidence="2 3">
    <name type="scientific">Vibrio gallaecicus</name>
    <dbReference type="NCBI Taxonomy" id="552386"/>
    <lineage>
        <taxon>Bacteria</taxon>
        <taxon>Pseudomonadati</taxon>
        <taxon>Pseudomonadota</taxon>
        <taxon>Gammaproteobacteria</taxon>
        <taxon>Vibrionales</taxon>
        <taxon>Vibrionaceae</taxon>
        <taxon>Vibrio</taxon>
    </lineage>
</organism>
<dbReference type="EMBL" id="JBFRUW010000060">
    <property type="protein sequence ID" value="MFA0569826.1"/>
    <property type="molecule type" value="Genomic_DNA"/>
</dbReference>
<proteinExistence type="predicted"/>
<gene>
    <name evidence="2" type="ORF">AB4566_16255</name>
</gene>
<dbReference type="RefSeq" id="WP_137372957.1">
    <property type="nucleotide sequence ID" value="NZ_AP025490.1"/>
</dbReference>
<dbReference type="Proteomes" id="UP001570417">
    <property type="component" value="Unassembled WGS sequence"/>
</dbReference>
<accession>A0ABV4NEP0</accession>
<protein>
    <recommendedName>
        <fullName evidence="4">Transporter</fullName>
    </recommendedName>
</protein>